<dbReference type="InterPro" id="IPR005861">
    <property type="entry name" value="HisP_aminotrans"/>
</dbReference>
<dbReference type="UniPathway" id="UPA00031">
    <property type="reaction ID" value="UER00012"/>
</dbReference>
<evidence type="ECO:0000256" key="4">
    <source>
        <dbReference type="ARBA" id="ARBA00011738"/>
    </source>
</evidence>
<evidence type="ECO:0000256" key="8">
    <source>
        <dbReference type="ARBA" id="ARBA00022898"/>
    </source>
</evidence>
<dbReference type="InterPro" id="IPR004839">
    <property type="entry name" value="Aminotransferase_I/II_large"/>
</dbReference>
<keyword evidence="9 11" id="KW-0368">Histidine biosynthesis</keyword>
<dbReference type="EC" id="2.6.1.9" evidence="11"/>
<dbReference type="InterPro" id="IPR015422">
    <property type="entry name" value="PyrdxlP-dep_Trfase_small"/>
</dbReference>
<feature type="modified residue" description="N6-(pyridoxal phosphate)lysine" evidence="11">
    <location>
        <position position="225"/>
    </location>
</feature>
<dbReference type="InterPro" id="IPR015424">
    <property type="entry name" value="PyrdxlP-dep_Trfase"/>
</dbReference>
<evidence type="ECO:0000313" key="13">
    <source>
        <dbReference type="EMBL" id="CAB0149690.1"/>
    </source>
</evidence>
<comment type="pathway">
    <text evidence="2 11">Amino-acid biosynthesis; L-histidine biosynthesis; L-histidine from 5-phospho-alpha-D-ribose 1-diphosphate: step 7/9.</text>
</comment>
<dbReference type="PROSITE" id="PS00599">
    <property type="entry name" value="AA_TRANSFER_CLASS_2"/>
    <property type="match status" value="1"/>
</dbReference>
<keyword evidence="14" id="KW-1185">Reference proteome</keyword>
<evidence type="ECO:0000313" key="14">
    <source>
        <dbReference type="Proteomes" id="UP000481517"/>
    </source>
</evidence>
<keyword evidence="7 11" id="KW-0808">Transferase</keyword>
<sequence>MNDFIRRLQRPHLVQLTPYQSARRSMSGGSVWLNANEAPATPAFPEQQDWNRYPSFQSNGLNQAYANYAGVPMEQVLSCRGSDEAIDLLIRSFCEPATDAVMLTTPTYGMYAISAATQGAQVVDCPLQPAADGSLQLDVPAMLARCDTPDAAPIKLIFICSPSNPLGNEVDADALRALLDGVGERAIVVLDQAYIEFAEASSSQYSVANWLADYPQLVVLRTLSKAFGLAALRCGFALGQPELIEVLRKVIAPYPLPQPTLVAAEQALTTTGLAAMHDQLADIAQQRQRLLDELETRSWVIRIWPSVTNFILISVTDADTLIQQCLSAGVLIRNQSSQPGLGQCVRISIGSNEEMTQLLEALPQ</sequence>
<name>A0A6S6WJC1_9GAMM</name>
<evidence type="ECO:0000256" key="5">
    <source>
        <dbReference type="ARBA" id="ARBA00022576"/>
    </source>
</evidence>
<dbReference type="CDD" id="cd00609">
    <property type="entry name" value="AAT_like"/>
    <property type="match status" value="1"/>
</dbReference>
<evidence type="ECO:0000256" key="2">
    <source>
        <dbReference type="ARBA" id="ARBA00005011"/>
    </source>
</evidence>
<evidence type="ECO:0000259" key="12">
    <source>
        <dbReference type="Pfam" id="PF00155"/>
    </source>
</evidence>
<dbReference type="InterPro" id="IPR015421">
    <property type="entry name" value="PyrdxlP-dep_Trfase_major"/>
</dbReference>
<proteinExistence type="inferred from homology"/>
<dbReference type="RefSeq" id="WP_173919310.1">
    <property type="nucleotide sequence ID" value="NZ_CADCXY010000001.1"/>
</dbReference>
<dbReference type="Gene3D" id="3.90.1150.10">
    <property type="entry name" value="Aspartate Aminotransferase, domain 1"/>
    <property type="match status" value="1"/>
</dbReference>
<organism evidence="13 14">
    <name type="scientific">Pseudidiomarina piscicola</name>
    <dbReference type="NCBI Taxonomy" id="2614830"/>
    <lineage>
        <taxon>Bacteria</taxon>
        <taxon>Pseudomonadati</taxon>
        <taxon>Pseudomonadota</taxon>
        <taxon>Gammaproteobacteria</taxon>
        <taxon>Alteromonadales</taxon>
        <taxon>Idiomarinaceae</taxon>
        <taxon>Pseudidiomarina</taxon>
    </lineage>
</organism>
<evidence type="ECO:0000256" key="9">
    <source>
        <dbReference type="ARBA" id="ARBA00023102"/>
    </source>
</evidence>
<keyword evidence="8 11" id="KW-0663">Pyridoxal phosphate</keyword>
<comment type="catalytic activity">
    <reaction evidence="10 11">
        <text>L-histidinol phosphate + 2-oxoglutarate = 3-(imidazol-4-yl)-2-oxopropyl phosphate + L-glutamate</text>
        <dbReference type="Rhea" id="RHEA:23744"/>
        <dbReference type="ChEBI" id="CHEBI:16810"/>
        <dbReference type="ChEBI" id="CHEBI:29985"/>
        <dbReference type="ChEBI" id="CHEBI:57766"/>
        <dbReference type="ChEBI" id="CHEBI:57980"/>
        <dbReference type="EC" id="2.6.1.9"/>
    </reaction>
</comment>
<reference evidence="13 14" key="1">
    <citation type="submission" date="2020-02" db="EMBL/GenBank/DDBJ databases">
        <authorList>
            <person name="Rodrigo-Torres L."/>
            <person name="Arahal R. D."/>
            <person name="Lucena T."/>
        </authorList>
    </citation>
    <scope>NUCLEOTIDE SEQUENCE [LARGE SCALE GENOMIC DNA]</scope>
    <source>
        <strain evidence="13 14">CECT 9734</strain>
    </source>
</reference>
<comment type="cofactor">
    <cofactor evidence="1 11">
        <name>pyridoxal 5'-phosphate</name>
        <dbReference type="ChEBI" id="CHEBI:597326"/>
    </cofactor>
</comment>
<comment type="subunit">
    <text evidence="4 11">Homodimer.</text>
</comment>
<dbReference type="GO" id="GO:0000105">
    <property type="term" value="P:L-histidine biosynthetic process"/>
    <property type="evidence" value="ECO:0007669"/>
    <property type="project" value="UniProtKB-UniRule"/>
</dbReference>
<dbReference type="NCBIfam" id="TIGR01141">
    <property type="entry name" value="hisC"/>
    <property type="match status" value="1"/>
</dbReference>
<dbReference type="GO" id="GO:0004400">
    <property type="term" value="F:histidinol-phosphate transaminase activity"/>
    <property type="evidence" value="ECO:0007669"/>
    <property type="project" value="UniProtKB-UniRule"/>
</dbReference>
<dbReference type="AlphaFoldDB" id="A0A6S6WJC1"/>
<dbReference type="HAMAP" id="MF_01023">
    <property type="entry name" value="HisC_aminotrans_2"/>
    <property type="match status" value="1"/>
</dbReference>
<keyword evidence="5 11" id="KW-0032">Aminotransferase</keyword>
<dbReference type="SUPFAM" id="SSF53383">
    <property type="entry name" value="PLP-dependent transferases"/>
    <property type="match status" value="1"/>
</dbReference>
<gene>
    <name evidence="13" type="primary">hisC_1</name>
    <name evidence="11" type="synonym">hisC</name>
    <name evidence="13" type="ORF">PSI9734_00264</name>
</gene>
<comment type="similarity">
    <text evidence="3 11">Belongs to the class-II pyridoxal-phosphate-dependent aminotransferase family. Histidinol-phosphate aminotransferase subfamily.</text>
</comment>
<evidence type="ECO:0000256" key="11">
    <source>
        <dbReference type="HAMAP-Rule" id="MF_01023"/>
    </source>
</evidence>
<dbReference type="EMBL" id="CADCXY010000001">
    <property type="protein sequence ID" value="CAB0149690.1"/>
    <property type="molecule type" value="Genomic_DNA"/>
</dbReference>
<evidence type="ECO:0000256" key="1">
    <source>
        <dbReference type="ARBA" id="ARBA00001933"/>
    </source>
</evidence>
<accession>A0A6S6WJC1</accession>
<dbReference type="Gene3D" id="3.40.640.10">
    <property type="entry name" value="Type I PLP-dependent aspartate aminotransferase-like (Major domain)"/>
    <property type="match status" value="1"/>
</dbReference>
<dbReference type="PANTHER" id="PTHR42885:SF2">
    <property type="entry name" value="HISTIDINOL-PHOSPHATE AMINOTRANSFERASE"/>
    <property type="match status" value="1"/>
</dbReference>
<dbReference type="PANTHER" id="PTHR42885">
    <property type="entry name" value="HISTIDINOL-PHOSPHATE AMINOTRANSFERASE-RELATED"/>
    <property type="match status" value="1"/>
</dbReference>
<dbReference type="GO" id="GO:0030170">
    <property type="term" value="F:pyridoxal phosphate binding"/>
    <property type="evidence" value="ECO:0007669"/>
    <property type="project" value="InterPro"/>
</dbReference>
<dbReference type="Pfam" id="PF00155">
    <property type="entry name" value="Aminotran_1_2"/>
    <property type="match status" value="1"/>
</dbReference>
<evidence type="ECO:0000256" key="10">
    <source>
        <dbReference type="ARBA" id="ARBA00047481"/>
    </source>
</evidence>
<evidence type="ECO:0000256" key="6">
    <source>
        <dbReference type="ARBA" id="ARBA00022605"/>
    </source>
</evidence>
<feature type="domain" description="Aminotransferase class I/classII large" evidence="12">
    <location>
        <begin position="44"/>
        <end position="362"/>
    </location>
</feature>
<dbReference type="InterPro" id="IPR001917">
    <property type="entry name" value="Aminotrans_II_pyridoxalP_BS"/>
</dbReference>
<dbReference type="Proteomes" id="UP000481517">
    <property type="component" value="Unassembled WGS sequence"/>
</dbReference>
<protein>
    <recommendedName>
        <fullName evidence="11">Histidinol-phosphate aminotransferase</fullName>
        <ecNumber evidence="11">2.6.1.9</ecNumber>
    </recommendedName>
    <alternativeName>
        <fullName evidence="11">Imidazole acetol-phosphate transaminase</fullName>
    </alternativeName>
</protein>
<keyword evidence="6 11" id="KW-0028">Amino-acid biosynthesis</keyword>
<evidence type="ECO:0000256" key="3">
    <source>
        <dbReference type="ARBA" id="ARBA00007970"/>
    </source>
</evidence>
<evidence type="ECO:0000256" key="7">
    <source>
        <dbReference type="ARBA" id="ARBA00022679"/>
    </source>
</evidence>